<dbReference type="PANTHER" id="PTHR37487:SF2">
    <property type="entry name" value="EXPRESSED PROTEIN"/>
    <property type="match status" value="1"/>
</dbReference>
<accession>A0A1E3I7M2</accession>
<reference evidence="3 4" key="1">
    <citation type="submission" date="2016-06" db="EMBL/GenBank/DDBJ databases">
        <title>Evolution of pathogenesis and genome organization in the Tremellales.</title>
        <authorList>
            <person name="Cuomo C."/>
            <person name="Litvintseva A."/>
            <person name="Heitman J."/>
            <person name="Chen Y."/>
            <person name="Sun S."/>
            <person name="Springer D."/>
            <person name="Dromer F."/>
            <person name="Young S."/>
            <person name="Zeng Q."/>
            <person name="Chapman S."/>
            <person name="Gujja S."/>
            <person name="Saif S."/>
            <person name="Birren B."/>
        </authorList>
    </citation>
    <scope>NUCLEOTIDE SEQUENCE [LARGE SCALE GENOMIC DNA]</scope>
    <source>
        <strain evidence="3 4">CBS 6039</strain>
    </source>
</reference>
<name>A0A1E3I7M2_9TREE</name>
<keyword evidence="4" id="KW-1185">Reference proteome</keyword>
<proteinExistence type="predicted"/>
<feature type="signal peptide" evidence="2">
    <location>
        <begin position="1"/>
        <end position="17"/>
    </location>
</feature>
<evidence type="ECO:0000256" key="1">
    <source>
        <dbReference type="SAM" id="MobiDB-lite"/>
    </source>
</evidence>
<feature type="region of interest" description="Disordered" evidence="1">
    <location>
        <begin position="107"/>
        <end position="177"/>
    </location>
</feature>
<dbReference type="OrthoDB" id="3362246at2759"/>
<evidence type="ECO:0000256" key="2">
    <source>
        <dbReference type="SAM" id="SignalP"/>
    </source>
</evidence>
<comment type="caution">
    <text evidence="3">The sequence shown here is derived from an EMBL/GenBank/DDBJ whole genome shotgun (WGS) entry which is preliminary data.</text>
</comment>
<evidence type="ECO:0000313" key="3">
    <source>
        <dbReference type="EMBL" id="ODN84639.1"/>
    </source>
</evidence>
<evidence type="ECO:0000313" key="4">
    <source>
        <dbReference type="Proteomes" id="UP000094065"/>
    </source>
</evidence>
<dbReference type="STRING" id="1295533.A0A1E3I7M2"/>
<dbReference type="AlphaFoldDB" id="A0A1E3I7M2"/>
<dbReference type="EMBL" id="AWGJ01000001">
    <property type="protein sequence ID" value="ODN84639.1"/>
    <property type="molecule type" value="Genomic_DNA"/>
</dbReference>
<dbReference type="PANTHER" id="PTHR37487">
    <property type="entry name" value="CHROMOSOME 1, WHOLE GENOME SHOTGUN SEQUENCE"/>
    <property type="match status" value="1"/>
</dbReference>
<dbReference type="GeneID" id="30151855"/>
<gene>
    <name evidence="3" type="ORF">L202_00546</name>
</gene>
<keyword evidence="2" id="KW-0732">Signal</keyword>
<organism evidence="3 4">
    <name type="scientific">Cryptococcus amylolentus CBS 6039</name>
    <dbReference type="NCBI Taxonomy" id="1295533"/>
    <lineage>
        <taxon>Eukaryota</taxon>
        <taxon>Fungi</taxon>
        <taxon>Dikarya</taxon>
        <taxon>Basidiomycota</taxon>
        <taxon>Agaricomycotina</taxon>
        <taxon>Tremellomycetes</taxon>
        <taxon>Tremellales</taxon>
        <taxon>Cryptococcaceae</taxon>
        <taxon>Cryptococcus</taxon>
    </lineage>
</organism>
<protein>
    <submittedName>
        <fullName evidence="3">Uncharacterized protein</fullName>
    </submittedName>
</protein>
<feature type="chain" id="PRO_5009129636" evidence="2">
    <location>
        <begin position="18"/>
        <end position="201"/>
    </location>
</feature>
<dbReference type="RefSeq" id="XP_018998442.1">
    <property type="nucleotide sequence ID" value="XM_019133737.1"/>
</dbReference>
<dbReference type="Proteomes" id="UP000094065">
    <property type="component" value="Unassembled WGS sequence"/>
</dbReference>
<sequence length="201" mass="19295">MFTKLALLATITSVATALTINSPASLIECQPASLSWSGGTSPYYLAIIHGGDVSSSAYESFDAVDSSPYTWTVNLASGTNITVRVTDSDGTIAYSSAVVIQEGSSSSCLTSSQSGVSTSSSGTSDGSSSTAAASTTGSGSSSTAASSGSTSAGSSGSSTSASASSSSSTSSSSSSGAFLTKTTSYAASFAGLAAVAFAALA</sequence>